<proteinExistence type="predicted"/>
<dbReference type="Proteomes" id="UP000037029">
    <property type="component" value="Plasmid pses189"/>
</dbReference>
<evidence type="ECO:0000313" key="4">
    <source>
        <dbReference type="Proteomes" id="UP000028534"/>
    </source>
</evidence>
<dbReference type="EMBL" id="JGVR01000055">
    <property type="protein sequence ID" value="KEZ13725.1"/>
    <property type="molecule type" value="Genomic_DNA"/>
</dbReference>
<organism evidence="3 4">
    <name type="scientific">Sphingobium yanoikuyae</name>
    <name type="common">Sphingomonas yanoikuyae</name>
    <dbReference type="NCBI Taxonomy" id="13690"/>
    <lineage>
        <taxon>Bacteria</taxon>
        <taxon>Pseudomonadati</taxon>
        <taxon>Pseudomonadota</taxon>
        <taxon>Alphaproteobacteria</taxon>
        <taxon>Sphingomonadales</taxon>
        <taxon>Sphingomonadaceae</taxon>
        <taxon>Sphingobium</taxon>
    </lineage>
</organism>
<reference evidence="3 4" key="1">
    <citation type="submission" date="2014-03" db="EMBL/GenBank/DDBJ databases">
        <title>Genome sequence of Sphingobium yanoikuyae B1.</title>
        <authorList>
            <person name="Gan H.M."/>
            <person name="Gan H.Y."/>
            <person name="Savka M.A."/>
        </authorList>
    </citation>
    <scope>NUCLEOTIDE SEQUENCE [LARGE SCALE GENOMIC DNA]</scope>
    <source>
        <strain evidence="3 4">B1</strain>
    </source>
</reference>
<geneLocation type="plasmid" evidence="5">
    <name>pses189</name>
</geneLocation>
<dbReference type="Proteomes" id="UP000028534">
    <property type="component" value="Unassembled WGS sequence"/>
</dbReference>
<dbReference type="eggNOG" id="ENOG50332VI">
    <property type="taxonomic scope" value="Bacteria"/>
</dbReference>
<evidence type="ECO:0000313" key="3">
    <source>
        <dbReference type="EMBL" id="KEZ13725.1"/>
    </source>
</evidence>
<evidence type="ECO:0000313" key="5">
    <source>
        <dbReference type="Proteomes" id="UP000037029"/>
    </source>
</evidence>
<dbReference type="RefSeq" id="WP_017503549.1">
    <property type="nucleotide sequence ID" value="NZ_CP020927.1"/>
</dbReference>
<sequence length="257" mass="28088">MVAINTIQDDGGQKRSRTGASRRIYTSRSIAVEAANAGSIALDISIRPADGDLTFLRNAIVEVKAPQAGKAGGRAAGAAKAVYDALHNAAVEIFSRSFSHEIDEVVDAYRVMLRESLAKGEDPKLQAALNRARIQEKILASTSMVDQGEACELLGLSATNPSATMKRREDKKELLRFSIEGRAAYPLFQFDVEGRRIYPLMAQLIARKPKGWSDFRLLHWLTRPHLDFESTPGEGLADDGEAVLAAFEREIEPAVHG</sequence>
<protein>
    <submittedName>
        <fullName evidence="3">Uncharacterized protein</fullName>
    </submittedName>
</protein>
<feature type="region of interest" description="Disordered" evidence="1">
    <location>
        <begin position="1"/>
        <end position="20"/>
    </location>
</feature>
<dbReference type="AlphaFoldDB" id="A0A084E6Y3"/>
<reference evidence="2 5" key="2">
    <citation type="submission" date="2017-04" db="EMBL/GenBank/DDBJ databases">
        <title>Characterization, genome and methylation analysis of a phthalic acid esters degrading strain Sphingobium yanoikuyae SHJ.</title>
        <authorList>
            <person name="Feng L."/>
        </authorList>
    </citation>
    <scope>NUCLEOTIDE SEQUENCE [LARGE SCALE GENOMIC DNA]</scope>
    <source>
        <strain evidence="2 5">SHJ</strain>
        <plasmid evidence="5">Plasmid pses189</plasmid>
        <plasmid evidence="2">pSES189</plasmid>
    </source>
</reference>
<keyword evidence="2" id="KW-0614">Plasmid</keyword>
<accession>A0A084E6Y3</accession>
<geneLocation type="plasmid" evidence="2">
    <name>pSES189</name>
</geneLocation>
<dbReference type="PATRIC" id="fig|13690.10.peg.5087"/>
<evidence type="ECO:0000313" key="2">
    <source>
        <dbReference type="EMBL" id="ATP22021.1"/>
    </source>
</evidence>
<dbReference type="EMBL" id="CP020927">
    <property type="protein sequence ID" value="ATP22021.1"/>
    <property type="molecule type" value="Genomic_DNA"/>
</dbReference>
<name>A0A084E6Y3_SPHYA</name>
<gene>
    <name evidence="2" type="ORF">BV87_26630</name>
    <name evidence="3" type="ORF">CP98_04920</name>
</gene>
<evidence type="ECO:0000256" key="1">
    <source>
        <dbReference type="SAM" id="MobiDB-lite"/>
    </source>
</evidence>